<reference evidence="2" key="1">
    <citation type="submission" date="2020-08" db="EMBL/GenBank/DDBJ databases">
        <title>Genome public.</title>
        <authorList>
            <person name="Liu C."/>
            <person name="Sun Q."/>
        </authorList>
    </citation>
    <scope>NUCLEOTIDE SEQUENCE</scope>
    <source>
        <strain evidence="2">NSJ-40</strain>
    </source>
</reference>
<proteinExistence type="predicted"/>
<keyword evidence="1" id="KW-0677">Repeat</keyword>
<protein>
    <recommendedName>
        <fullName evidence="4">MORN repeat protein</fullName>
    </recommendedName>
</protein>
<comment type="caution">
    <text evidence="2">The sequence shown here is derived from an EMBL/GenBank/DDBJ whole genome shotgun (WGS) entry which is preliminary data.</text>
</comment>
<dbReference type="SMART" id="SM00698">
    <property type="entry name" value="MORN"/>
    <property type="match status" value="4"/>
</dbReference>
<dbReference type="PANTHER" id="PTHR43215">
    <property type="entry name" value="RADIAL SPOKE HEAD 1 HOMOLOG"/>
    <property type="match status" value="1"/>
</dbReference>
<dbReference type="InterPro" id="IPR003409">
    <property type="entry name" value="MORN"/>
</dbReference>
<keyword evidence="3" id="KW-1185">Reference proteome</keyword>
<evidence type="ECO:0008006" key="4">
    <source>
        <dbReference type="Google" id="ProtNLM"/>
    </source>
</evidence>
<evidence type="ECO:0000313" key="2">
    <source>
        <dbReference type="EMBL" id="MBC8534738.1"/>
    </source>
</evidence>
<evidence type="ECO:0000256" key="1">
    <source>
        <dbReference type="ARBA" id="ARBA00022737"/>
    </source>
</evidence>
<dbReference type="SUPFAM" id="SSF82185">
    <property type="entry name" value="Histone H3 K4-specific methyltransferase SET7/9 N-terminal domain"/>
    <property type="match status" value="2"/>
</dbReference>
<dbReference type="Pfam" id="PF02493">
    <property type="entry name" value="MORN"/>
    <property type="match status" value="4"/>
</dbReference>
<organism evidence="2 3">
    <name type="scientific">Yeguia hominis</name>
    <dbReference type="NCBI Taxonomy" id="2763662"/>
    <lineage>
        <taxon>Bacteria</taxon>
        <taxon>Bacillati</taxon>
        <taxon>Bacillota</taxon>
        <taxon>Clostridia</taxon>
        <taxon>Eubacteriales</taxon>
        <taxon>Yeguiaceae</taxon>
        <taxon>Yeguia</taxon>
    </lineage>
</organism>
<dbReference type="Gene3D" id="2.20.110.10">
    <property type="entry name" value="Histone H3 K4-specific methyltransferase SET7/9 N-terminal domain"/>
    <property type="match status" value="2"/>
</dbReference>
<accession>A0A926HSY4</accession>
<dbReference type="RefSeq" id="WP_249320323.1">
    <property type="nucleotide sequence ID" value="NZ_JACRSN010000022.1"/>
</dbReference>
<dbReference type="Proteomes" id="UP000651482">
    <property type="component" value="Unassembled WGS sequence"/>
</dbReference>
<name>A0A926HSY4_9FIRM</name>
<dbReference type="EMBL" id="JACRSN010000022">
    <property type="protein sequence ID" value="MBC8534738.1"/>
    <property type="molecule type" value="Genomic_DNA"/>
</dbReference>
<gene>
    <name evidence="2" type="ORF">IAG03_12230</name>
</gene>
<evidence type="ECO:0000313" key="3">
    <source>
        <dbReference type="Proteomes" id="UP000651482"/>
    </source>
</evidence>
<dbReference type="AlphaFoldDB" id="A0A926HSY4"/>
<dbReference type="PANTHER" id="PTHR43215:SF14">
    <property type="entry name" value="RADIAL SPOKE HEAD 1 HOMOLOG"/>
    <property type="match status" value="1"/>
</dbReference>
<sequence length="433" mass="48070">MPQEFGFPTFYSIYFPGKDNAVLFHGPLYQARKQFFEEQRASRLRGSAYIAGLETVYAGALGRKRLKWELRSGKIALEKAYPQKNGYSIVVRNLNGSILSKSTYSNSHIWLKTAYFSEGNPTRPIAVVSPAEESNGILLTEYDRTRRGYQKGPLYACPTEMGTRINSYLNAVVGEPCFYANYGGIDYCYYREELAAEKRKVLLAEILEGKVDAIPAWEPEPAAALPVSGWDVSEEASSVDIDKEYQYRGALNKAGERHGRGRTEQRNGMTAYEGEYRDGVRDGYGAYYYKDGQPCYIGQWKNGKKEGTGVSFRRETGGIHVGNWNAGMPQGPSAVFGGDGLLHSFGVSENGVHRTLEVRWFPEDHTVLIGKLSGDPVSGFGTLFSADGRPLYSGHFRNGKREGAGVSFDSTGEPIFSGEWKDGKPFNGTVQER</sequence>